<dbReference type="Pfam" id="PF01910">
    <property type="entry name" value="Thiamine_BP"/>
    <property type="match status" value="1"/>
</dbReference>
<dbReference type="PANTHER" id="PTHR33777">
    <property type="entry name" value="UPF0045 PROTEIN ECM15"/>
    <property type="match status" value="1"/>
</dbReference>
<protein>
    <submittedName>
        <fullName evidence="3">Uncharacterized conserved protein YqgV, UPF0045/DUF77 family</fullName>
    </submittedName>
</protein>
<dbReference type="OrthoDB" id="5886358at2"/>
<evidence type="ECO:0000313" key="4">
    <source>
        <dbReference type="Proteomes" id="UP000243605"/>
    </source>
</evidence>
<dbReference type="InterPro" id="IPR029756">
    <property type="entry name" value="MTH1187/YkoF-like"/>
</dbReference>
<comment type="similarity">
    <text evidence="1">Belongs to the UPF0045 family.</text>
</comment>
<reference evidence="3 4" key="1">
    <citation type="submission" date="2016-10" db="EMBL/GenBank/DDBJ databases">
        <authorList>
            <person name="Varghese N."/>
            <person name="Submissions S."/>
        </authorList>
    </citation>
    <scope>NUCLEOTIDE SEQUENCE [LARGE SCALE GENOMIC DNA]</scope>
    <source>
        <strain evidence="3 4">IBRC-M10081</strain>
    </source>
</reference>
<dbReference type="Gene3D" id="3.30.70.930">
    <property type="match status" value="1"/>
</dbReference>
<gene>
    <name evidence="3" type="ORF">SAMN05192557_1670</name>
</gene>
<dbReference type="SUPFAM" id="SSF89957">
    <property type="entry name" value="MTH1187/YkoF-like"/>
    <property type="match status" value="1"/>
</dbReference>
<sequence length="101" mass="11623">MNYLMSIQILPTHPQSRDGFKYISEAIEIIEDSGLTHFVGPLETTVEGNMDQLFNLVKKMNNFLADQGCDRVVSNIKLVQSQQEQSIKGLLEDYFEFDDEY</sequence>
<feature type="domain" description="Thiamine-binding protein" evidence="2">
    <location>
        <begin position="5"/>
        <end position="87"/>
    </location>
</feature>
<dbReference type="RefSeq" id="WP_091475712.1">
    <property type="nucleotide sequence ID" value="NZ_FOIT01000005.1"/>
</dbReference>
<accession>A0A662Z6F7</accession>
<keyword evidence="4" id="KW-1185">Reference proteome</keyword>
<evidence type="ECO:0000313" key="3">
    <source>
        <dbReference type="EMBL" id="SEW11333.1"/>
    </source>
</evidence>
<dbReference type="InterPro" id="IPR002767">
    <property type="entry name" value="Thiamine_BP"/>
</dbReference>
<proteinExistence type="inferred from homology"/>
<dbReference type="PANTHER" id="PTHR33777:SF1">
    <property type="entry name" value="UPF0045 PROTEIN ECM15"/>
    <property type="match status" value="1"/>
</dbReference>
<dbReference type="InterPro" id="IPR051614">
    <property type="entry name" value="UPF0045_domain"/>
</dbReference>
<dbReference type="GO" id="GO:0005829">
    <property type="term" value="C:cytosol"/>
    <property type="evidence" value="ECO:0007669"/>
    <property type="project" value="TreeGrafter"/>
</dbReference>
<evidence type="ECO:0000256" key="1">
    <source>
        <dbReference type="ARBA" id="ARBA00010272"/>
    </source>
</evidence>
<dbReference type="AlphaFoldDB" id="A0A662Z6F7"/>
<evidence type="ECO:0000259" key="2">
    <source>
        <dbReference type="Pfam" id="PF01910"/>
    </source>
</evidence>
<name>A0A662Z6F7_9STAP</name>
<dbReference type="EMBL" id="FOIT01000005">
    <property type="protein sequence ID" value="SEW11333.1"/>
    <property type="molecule type" value="Genomic_DNA"/>
</dbReference>
<organism evidence="3 4">
    <name type="scientific">Aliicoccus persicus</name>
    <dbReference type="NCBI Taxonomy" id="930138"/>
    <lineage>
        <taxon>Bacteria</taxon>
        <taxon>Bacillati</taxon>
        <taxon>Bacillota</taxon>
        <taxon>Bacilli</taxon>
        <taxon>Bacillales</taxon>
        <taxon>Staphylococcaceae</taxon>
        <taxon>Aliicoccus</taxon>
    </lineage>
</organism>
<dbReference type="Proteomes" id="UP000243605">
    <property type="component" value="Unassembled WGS sequence"/>
</dbReference>